<evidence type="ECO:0000256" key="1">
    <source>
        <dbReference type="SAM" id="Phobius"/>
    </source>
</evidence>
<comment type="caution">
    <text evidence="3">The sequence shown here is derived from an EMBL/GenBank/DDBJ whole genome shotgun (WGS) entry which is preliminary data.</text>
</comment>
<feature type="transmembrane region" description="Helical" evidence="1">
    <location>
        <begin position="40"/>
        <end position="61"/>
    </location>
</feature>
<gene>
    <name evidence="3" type="ORF">HKBW3S34_00736</name>
</gene>
<organism evidence="3 4">
    <name type="scientific">Candidatus Hakubella thermalkaliphila</name>
    <dbReference type="NCBI Taxonomy" id="2754717"/>
    <lineage>
        <taxon>Bacteria</taxon>
        <taxon>Bacillati</taxon>
        <taxon>Actinomycetota</taxon>
        <taxon>Actinomycetota incertae sedis</taxon>
        <taxon>Candidatus Hakubellales</taxon>
        <taxon>Candidatus Hakubellaceae</taxon>
        <taxon>Candidatus Hakubella</taxon>
    </lineage>
</organism>
<keyword evidence="1" id="KW-0812">Transmembrane</keyword>
<dbReference type="InterPro" id="IPR026870">
    <property type="entry name" value="Zinc_ribbon_dom"/>
</dbReference>
<sequence length="219" mass="23392">MPSCPQCGTKNEEGARFCLQCGAALGPSPPAPSVGQMSRLLPFGGIIIAAIIMIMAIALWASFSGGGDSVVGGTPTKTVENFLEAINRGDFDRAQTYLARGRVIDDNYALVPYIGKIDQVAILNERIKVGPVTGAKTAYLHAIINPPPELPLRGDVSTEGDKEGDIYVADEETGGPIGIIPEQSYTSGGLPIARLPEIFGNQFFFILRWENGKWRISSP</sequence>
<keyword evidence="1" id="KW-0472">Membrane</keyword>
<feature type="domain" description="Zinc-ribbon" evidence="2">
    <location>
        <begin position="4"/>
        <end position="25"/>
    </location>
</feature>
<dbReference type="EMBL" id="BLRZ01000026">
    <property type="protein sequence ID" value="GFP29815.1"/>
    <property type="molecule type" value="Genomic_DNA"/>
</dbReference>
<keyword evidence="4" id="KW-1185">Reference proteome</keyword>
<name>A0A6V8PAW3_9ACTN</name>
<dbReference type="RefSeq" id="WP_176237924.1">
    <property type="nucleotide sequence ID" value="NZ_BLRZ01000026.1"/>
</dbReference>
<evidence type="ECO:0000313" key="3">
    <source>
        <dbReference type="EMBL" id="GFP29815.1"/>
    </source>
</evidence>
<proteinExistence type="predicted"/>
<protein>
    <recommendedName>
        <fullName evidence="2">Zinc-ribbon domain-containing protein</fullName>
    </recommendedName>
</protein>
<dbReference type="AlphaFoldDB" id="A0A6V8PAW3"/>
<evidence type="ECO:0000313" key="4">
    <source>
        <dbReference type="Proteomes" id="UP000588083"/>
    </source>
</evidence>
<dbReference type="Pfam" id="PF13240">
    <property type="entry name" value="Zn_Ribbon_1"/>
    <property type="match status" value="1"/>
</dbReference>
<evidence type="ECO:0000259" key="2">
    <source>
        <dbReference type="Pfam" id="PF13240"/>
    </source>
</evidence>
<dbReference type="Proteomes" id="UP000588083">
    <property type="component" value="Unassembled WGS sequence"/>
</dbReference>
<keyword evidence="1" id="KW-1133">Transmembrane helix</keyword>
<accession>A0A6V8PAW3</accession>
<reference evidence="3 4" key="1">
    <citation type="journal article" date="2020" name="Front. Microbiol.">
        <title>Single-cell genomics of novel Actinobacteria with the Wood-Ljungdahl pathway discovered in a serpentinizing system.</title>
        <authorList>
            <person name="Merino N."/>
            <person name="Kawai M."/>
            <person name="Boyd E.S."/>
            <person name="Colman D.R."/>
            <person name="McGlynn S.E."/>
            <person name="Nealson K.H."/>
            <person name="Kurokawa K."/>
            <person name="Hongoh Y."/>
        </authorList>
    </citation>
    <scope>NUCLEOTIDE SEQUENCE [LARGE SCALE GENOMIC DNA]</scope>
    <source>
        <strain evidence="3 4">S34</strain>
    </source>
</reference>